<dbReference type="AlphaFoldDB" id="A0A9P1GI66"/>
<comment type="caution">
    <text evidence="1">The sequence shown here is derived from an EMBL/GenBank/DDBJ whole genome shotgun (WGS) entry which is preliminary data.</text>
</comment>
<name>A0A9P1GI66_9DINO</name>
<reference evidence="2 3" key="2">
    <citation type="submission" date="2024-05" db="EMBL/GenBank/DDBJ databases">
        <authorList>
            <person name="Chen Y."/>
            <person name="Shah S."/>
            <person name="Dougan E. K."/>
            <person name="Thang M."/>
            <person name="Chan C."/>
        </authorList>
    </citation>
    <scope>NUCLEOTIDE SEQUENCE [LARGE SCALE GENOMIC DNA]</scope>
</reference>
<dbReference type="Proteomes" id="UP001152797">
    <property type="component" value="Unassembled WGS sequence"/>
</dbReference>
<protein>
    <submittedName>
        <fullName evidence="1">Uncharacterized protein</fullName>
    </submittedName>
</protein>
<organism evidence="1">
    <name type="scientific">Cladocopium goreaui</name>
    <dbReference type="NCBI Taxonomy" id="2562237"/>
    <lineage>
        <taxon>Eukaryota</taxon>
        <taxon>Sar</taxon>
        <taxon>Alveolata</taxon>
        <taxon>Dinophyceae</taxon>
        <taxon>Suessiales</taxon>
        <taxon>Symbiodiniaceae</taxon>
        <taxon>Cladocopium</taxon>
    </lineage>
</organism>
<dbReference type="EMBL" id="CAMXCT030005079">
    <property type="protein sequence ID" value="CAL4798649.1"/>
    <property type="molecule type" value="Genomic_DNA"/>
</dbReference>
<reference evidence="1" key="1">
    <citation type="submission" date="2022-10" db="EMBL/GenBank/DDBJ databases">
        <authorList>
            <person name="Chen Y."/>
            <person name="Dougan E. K."/>
            <person name="Chan C."/>
            <person name="Rhodes N."/>
            <person name="Thang M."/>
        </authorList>
    </citation>
    <scope>NUCLEOTIDE SEQUENCE</scope>
</reference>
<sequence length="164" mass="18459">MGSTQDVPCYSAALYGLVSKTHESVYLQCMRAVHVAQTIAGPPNLLQLSHTFVARLCRISRLQMTVSTAKLIKRVLQEPVAFKGCSFASSCWDMTRYDRPARYTFYPYQQLLGFLHIHADKLFIEEQISRECLHCPDAACSVVCSAFGEVLLEGHPKKESRDVE</sequence>
<accession>A0A9P1GI66</accession>
<evidence type="ECO:0000313" key="3">
    <source>
        <dbReference type="Proteomes" id="UP001152797"/>
    </source>
</evidence>
<dbReference type="EMBL" id="CAMXCT010005079">
    <property type="protein sequence ID" value="CAI4011337.1"/>
    <property type="molecule type" value="Genomic_DNA"/>
</dbReference>
<evidence type="ECO:0000313" key="2">
    <source>
        <dbReference type="EMBL" id="CAL4798649.1"/>
    </source>
</evidence>
<proteinExistence type="predicted"/>
<keyword evidence="3" id="KW-1185">Reference proteome</keyword>
<dbReference type="EMBL" id="CAMXCT020005079">
    <property type="protein sequence ID" value="CAL1164712.1"/>
    <property type="molecule type" value="Genomic_DNA"/>
</dbReference>
<evidence type="ECO:0000313" key="1">
    <source>
        <dbReference type="EMBL" id="CAI4011337.1"/>
    </source>
</evidence>
<gene>
    <name evidence="1" type="ORF">C1SCF055_LOCUS36515</name>
</gene>